<protein>
    <submittedName>
        <fullName evidence="2">Uncharacterized protein</fullName>
    </submittedName>
</protein>
<keyword evidence="3" id="KW-1185">Reference proteome</keyword>
<accession>A0AAE8MLJ8</accession>
<evidence type="ECO:0000313" key="3">
    <source>
        <dbReference type="Proteomes" id="UP001187734"/>
    </source>
</evidence>
<reference evidence="2" key="1">
    <citation type="submission" date="2018-03" db="EMBL/GenBank/DDBJ databases">
        <authorList>
            <person name="Guldener U."/>
        </authorList>
    </citation>
    <scope>NUCLEOTIDE SEQUENCE</scope>
</reference>
<proteinExistence type="predicted"/>
<dbReference type="Proteomes" id="UP001187734">
    <property type="component" value="Unassembled WGS sequence"/>
</dbReference>
<gene>
    <name evidence="2" type="ORF">FTOL_13107</name>
</gene>
<dbReference type="EMBL" id="ONZP01000709">
    <property type="protein sequence ID" value="SPJ89746.1"/>
    <property type="molecule type" value="Genomic_DNA"/>
</dbReference>
<evidence type="ECO:0000256" key="1">
    <source>
        <dbReference type="SAM" id="MobiDB-lite"/>
    </source>
</evidence>
<feature type="region of interest" description="Disordered" evidence="1">
    <location>
        <begin position="1"/>
        <end position="30"/>
    </location>
</feature>
<comment type="caution">
    <text evidence="2">The sequence shown here is derived from an EMBL/GenBank/DDBJ whole genome shotgun (WGS) entry which is preliminary data.</text>
</comment>
<sequence length="363" mass="41476">MSPEADPVESSAEQAEAPPKKKPHRKVQIHKDDRDVIQVKQSSAIACILPLVKEHPDLYHQVVDRIKNTNLRLAWSSSSFYKDFMAWCRVSAQTSNARPDLEFFLAVLAVHDSLDLGTSKMNEEIRRLGLRVWAEEQLKARHPLPSIEEQSLSEAPQVEPRVKVEQRENTTLPQFRFEDGHNSIRRSTELDSSYQHTTGLKRPSLEHPAELTNKRMKIPIDPALAAADLSRLGVYGPSQQRIVLHHASMQTESDATLSQALGPILEVMKKMESRMQTFEEYTKDFAEHSRTLQDHSRVLSEMMERARDNNQLRSVNTNNVHQQQSHPQLHEIIPVHSAPRQPTAYFLGTNREPNNNGSIFTFH</sequence>
<dbReference type="AlphaFoldDB" id="A0AAE8MLJ8"/>
<organism evidence="2 3">
    <name type="scientific">Fusarium torulosum</name>
    <dbReference type="NCBI Taxonomy" id="33205"/>
    <lineage>
        <taxon>Eukaryota</taxon>
        <taxon>Fungi</taxon>
        <taxon>Dikarya</taxon>
        <taxon>Ascomycota</taxon>
        <taxon>Pezizomycotina</taxon>
        <taxon>Sordariomycetes</taxon>
        <taxon>Hypocreomycetidae</taxon>
        <taxon>Hypocreales</taxon>
        <taxon>Nectriaceae</taxon>
        <taxon>Fusarium</taxon>
    </lineage>
</organism>
<name>A0AAE8MLJ8_9HYPO</name>
<evidence type="ECO:0000313" key="2">
    <source>
        <dbReference type="EMBL" id="SPJ89746.1"/>
    </source>
</evidence>